<evidence type="ECO:0000256" key="8">
    <source>
        <dbReference type="ARBA" id="ARBA00023012"/>
    </source>
</evidence>
<dbReference type="CDD" id="cd00082">
    <property type="entry name" value="HisKA"/>
    <property type="match status" value="1"/>
</dbReference>
<dbReference type="SUPFAM" id="SSF55874">
    <property type="entry name" value="ATPase domain of HSP90 chaperone/DNA topoisomerase II/histidine kinase"/>
    <property type="match status" value="1"/>
</dbReference>
<evidence type="ECO:0000313" key="12">
    <source>
        <dbReference type="Proteomes" id="UP000823638"/>
    </source>
</evidence>
<dbReference type="Gene3D" id="1.10.287.130">
    <property type="match status" value="1"/>
</dbReference>
<reference evidence="11" key="2">
    <citation type="journal article" date="2021" name="PeerJ">
        <title>Extensive microbial diversity within the chicken gut microbiome revealed by metagenomics and culture.</title>
        <authorList>
            <person name="Gilroy R."/>
            <person name="Ravi A."/>
            <person name="Getino M."/>
            <person name="Pursley I."/>
            <person name="Horton D.L."/>
            <person name="Alikhan N.F."/>
            <person name="Baker D."/>
            <person name="Gharbi K."/>
            <person name="Hall N."/>
            <person name="Watson M."/>
            <person name="Adriaenssens E.M."/>
            <person name="Foster-Nyarko E."/>
            <person name="Jarju S."/>
            <person name="Secka A."/>
            <person name="Antonio M."/>
            <person name="Oren A."/>
            <person name="Chaudhuri R.R."/>
            <person name="La Ragione R."/>
            <person name="Hildebrand F."/>
            <person name="Pallen M.J."/>
        </authorList>
    </citation>
    <scope>NUCLEOTIDE SEQUENCE</scope>
    <source>
        <strain evidence="11">10532</strain>
    </source>
</reference>
<dbReference type="AlphaFoldDB" id="A0A9D9HPS0"/>
<evidence type="ECO:0000256" key="3">
    <source>
        <dbReference type="ARBA" id="ARBA00022553"/>
    </source>
</evidence>
<organism evidence="11 12">
    <name type="scientific">Candidatus Gallitreponema excrementavium</name>
    <dbReference type="NCBI Taxonomy" id="2840840"/>
    <lineage>
        <taxon>Bacteria</taxon>
        <taxon>Pseudomonadati</taxon>
        <taxon>Spirochaetota</taxon>
        <taxon>Spirochaetia</taxon>
        <taxon>Spirochaetales</taxon>
        <taxon>Candidatus Gallitreponema</taxon>
    </lineage>
</organism>
<protein>
    <recommendedName>
        <fullName evidence="2">histidine kinase</fullName>
        <ecNumber evidence="2">2.7.13.3</ecNumber>
    </recommendedName>
</protein>
<comment type="catalytic activity">
    <reaction evidence="1">
        <text>ATP + protein L-histidine = ADP + protein N-phospho-L-histidine.</text>
        <dbReference type="EC" id="2.7.13.3"/>
    </reaction>
</comment>
<dbReference type="InterPro" id="IPR036097">
    <property type="entry name" value="HisK_dim/P_sf"/>
</dbReference>
<evidence type="ECO:0000256" key="5">
    <source>
        <dbReference type="ARBA" id="ARBA00022741"/>
    </source>
</evidence>
<keyword evidence="8" id="KW-0902">Two-component regulatory system</keyword>
<dbReference type="Pfam" id="PF00512">
    <property type="entry name" value="HisKA"/>
    <property type="match status" value="1"/>
</dbReference>
<dbReference type="SMART" id="SM00100">
    <property type="entry name" value="cNMP"/>
    <property type="match status" value="1"/>
</dbReference>
<dbReference type="PROSITE" id="PS50109">
    <property type="entry name" value="HIS_KIN"/>
    <property type="match status" value="1"/>
</dbReference>
<keyword evidence="7" id="KW-0067">ATP-binding</keyword>
<feature type="domain" description="Histidine kinase" evidence="10">
    <location>
        <begin position="180"/>
        <end position="388"/>
    </location>
</feature>
<dbReference type="SUPFAM" id="SSF47384">
    <property type="entry name" value="Homodimeric domain of signal transducing histidine kinase"/>
    <property type="match status" value="1"/>
</dbReference>
<dbReference type="InterPro" id="IPR003594">
    <property type="entry name" value="HATPase_dom"/>
</dbReference>
<dbReference type="InterPro" id="IPR014710">
    <property type="entry name" value="RmlC-like_jellyroll"/>
</dbReference>
<dbReference type="PROSITE" id="PS50042">
    <property type="entry name" value="CNMP_BINDING_3"/>
    <property type="match status" value="1"/>
</dbReference>
<evidence type="ECO:0000256" key="6">
    <source>
        <dbReference type="ARBA" id="ARBA00022777"/>
    </source>
</evidence>
<dbReference type="GO" id="GO:0000155">
    <property type="term" value="F:phosphorelay sensor kinase activity"/>
    <property type="evidence" value="ECO:0007669"/>
    <property type="project" value="InterPro"/>
</dbReference>
<evidence type="ECO:0000313" key="11">
    <source>
        <dbReference type="EMBL" id="MBO8457613.1"/>
    </source>
</evidence>
<dbReference type="InterPro" id="IPR004358">
    <property type="entry name" value="Sig_transdc_His_kin-like_C"/>
</dbReference>
<dbReference type="InterPro" id="IPR036890">
    <property type="entry name" value="HATPase_C_sf"/>
</dbReference>
<dbReference type="Proteomes" id="UP000823638">
    <property type="component" value="Unassembled WGS sequence"/>
</dbReference>
<dbReference type="PRINTS" id="PR00344">
    <property type="entry name" value="BCTRLSENSOR"/>
</dbReference>
<keyword evidence="5" id="KW-0547">Nucleotide-binding</keyword>
<dbReference type="Pfam" id="PF00027">
    <property type="entry name" value="cNMP_binding"/>
    <property type="match status" value="1"/>
</dbReference>
<dbReference type="CDD" id="cd00075">
    <property type="entry name" value="HATPase"/>
    <property type="match status" value="1"/>
</dbReference>
<evidence type="ECO:0000256" key="4">
    <source>
        <dbReference type="ARBA" id="ARBA00022679"/>
    </source>
</evidence>
<evidence type="ECO:0000256" key="2">
    <source>
        <dbReference type="ARBA" id="ARBA00012438"/>
    </source>
</evidence>
<dbReference type="SMART" id="SM00388">
    <property type="entry name" value="HisKA"/>
    <property type="match status" value="1"/>
</dbReference>
<evidence type="ECO:0000259" key="9">
    <source>
        <dbReference type="PROSITE" id="PS50042"/>
    </source>
</evidence>
<dbReference type="PANTHER" id="PTHR43065">
    <property type="entry name" value="SENSOR HISTIDINE KINASE"/>
    <property type="match status" value="1"/>
</dbReference>
<dbReference type="Gene3D" id="2.60.120.10">
    <property type="entry name" value="Jelly Rolls"/>
    <property type="match status" value="1"/>
</dbReference>
<evidence type="ECO:0000256" key="1">
    <source>
        <dbReference type="ARBA" id="ARBA00000085"/>
    </source>
</evidence>
<dbReference type="Pfam" id="PF02518">
    <property type="entry name" value="HATPase_c"/>
    <property type="match status" value="1"/>
</dbReference>
<dbReference type="InterPro" id="IPR003661">
    <property type="entry name" value="HisK_dim/P_dom"/>
</dbReference>
<dbReference type="InterPro" id="IPR000595">
    <property type="entry name" value="cNMP-bd_dom"/>
</dbReference>
<dbReference type="EC" id="2.7.13.3" evidence="2"/>
<accession>A0A9D9HPS0</accession>
<feature type="domain" description="Cyclic nucleotide-binding" evidence="9">
    <location>
        <begin position="12"/>
        <end position="129"/>
    </location>
</feature>
<proteinExistence type="predicted"/>
<keyword evidence="6" id="KW-0418">Kinase</keyword>
<reference evidence="11" key="1">
    <citation type="submission" date="2020-10" db="EMBL/GenBank/DDBJ databases">
        <authorList>
            <person name="Gilroy R."/>
        </authorList>
    </citation>
    <scope>NUCLEOTIDE SEQUENCE</scope>
    <source>
        <strain evidence="11">10532</strain>
    </source>
</reference>
<keyword evidence="3" id="KW-0597">Phosphoprotein</keyword>
<dbReference type="CDD" id="cd00038">
    <property type="entry name" value="CAP_ED"/>
    <property type="match status" value="1"/>
</dbReference>
<dbReference type="InterPro" id="IPR005467">
    <property type="entry name" value="His_kinase_dom"/>
</dbReference>
<gene>
    <name evidence="11" type="ORF">IAA81_05215</name>
</gene>
<dbReference type="PANTHER" id="PTHR43065:SF10">
    <property type="entry name" value="PEROXIDE STRESS-ACTIVATED HISTIDINE KINASE MAK3"/>
    <property type="match status" value="1"/>
</dbReference>
<dbReference type="GO" id="GO:0005524">
    <property type="term" value="F:ATP binding"/>
    <property type="evidence" value="ECO:0007669"/>
    <property type="project" value="UniProtKB-KW"/>
</dbReference>
<name>A0A9D9HPS0_9SPIR</name>
<dbReference type="SUPFAM" id="SSF51206">
    <property type="entry name" value="cAMP-binding domain-like"/>
    <property type="match status" value="1"/>
</dbReference>
<dbReference type="EMBL" id="JADIMM010000070">
    <property type="protein sequence ID" value="MBO8457613.1"/>
    <property type="molecule type" value="Genomic_DNA"/>
</dbReference>
<evidence type="ECO:0000256" key="7">
    <source>
        <dbReference type="ARBA" id="ARBA00022840"/>
    </source>
</evidence>
<comment type="caution">
    <text evidence="11">The sequence shown here is derived from an EMBL/GenBank/DDBJ whole genome shotgun (WGS) entry which is preliminary data.</text>
</comment>
<dbReference type="InterPro" id="IPR018490">
    <property type="entry name" value="cNMP-bd_dom_sf"/>
</dbReference>
<dbReference type="Gene3D" id="3.30.565.10">
    <property type="entry name" value="Histidine kinase-like ATPase, C-terminal domain"/>
    <property type="match status" value="1"/>
</dbReference>
<evidence type="ECO:0000259" key="10">
    <source>
        <dbReference type="PROSITE" id="PS50109"/>
    </source>
</evidence>
<dbReference type="SMART" id="SM00387">
    <property type="entry name" value="HATPase_c"/>
    <property type="match status" value="1"/>
</dbReference>
<keyword evidence="4" id="KW-0808">Transferase</keyword>
<sequence>MDKKNLIENVPCFYELDSEALDILAGKVYETSFETGTIIFNEGEDADRLYIVSDGVVEILKNDKDGNEVVVGVHTKGNVFGEMAILDNLPRSGTARTRTPVKVLYLEREDFLKILDTNPSVNRCMMKSLSGIIRTFNEVHIKENAEYNKRLKTVLEELKKMQKEALYKERLYLMGQSASQILHDIRNPLSVLKTQALLLGTGRLSSSEKKKACENIISTVSRMENLTTEFMDFIRGDIKLDYTVVGARQLGESLSDYLADKFAKKNVRLEIEYKNEFSAIVDEGRILRCLINLIENALKAVDRDRGIVSVVFDCKNEVFSIEITDNGCGIPEEKLSRIFQPFFSESEGGTGLGLQIVQSIVKAHNGEILVKSVPGKGTTFTMMIPCFTFGV</sequence>